<keyword evidence="2" id="KW-0808">Transferase</keyword>
<evidence type="ECO:0000313" key="2">
    <source>
        <dbReference type="EMBL" id="MCW6534301.1"/>
    </source>
</evidence>
<accession>A0AA41Z7Z3</accession>
<dbReference type="GO" id="GO:0003677">
    <property type="term" value="F:DNA binding"/>
    <property type="evidence" value="ECO:0007669"/>
    <property type="project" value="InterPro"/>
</dbReference>
<dbReference type="Pfam" id="PF01272">
    <property type="entry name" value="GreA_GreB"/>
    <property type="match status" value="1"/>
</dbReference>
<dbReference type="InterPro" id="IPR023459">
    <property type="entry name" value="Tscrpt_elong_fac_GreA/B_fam"/>
</dbReference>
<feature type="domain" description="Transcription elongation factor GreA/GreB C-terminal" evidence="1">
    <location>
        <begin position="56"/>
        <end position="131"/>
    </location>
</feature>
<comment type="caution">
    <text evidence="2">The sequence shown here is derived from an EMBL/GenBank/DDBJ whole genome shotgun (WGS) entry which is preliminary data.</text>
</comment>
<sequence length="137" mass="14865">MTSSKATKRPPIHMIDEEADKLTNLAIGAEDRLPEVSEMLLEEIGRAHIHRAARIPSDVVTMHASVEFIDEANGTARTVQLVYPKEADISAGRVSILTPVGAGLIGLREGQSILWPDREGHRRALSIVKVTQAPQAA</sequence>
<protein>
    <submittedName>
        <fullName evidence="2">Nucleoside diphosphate kinase regulator</fullName>
    </submittedName>
</protein>
<evidence type="ECO:0000259" key="1">
    <source>
        <dbReference type="Pfam" id="PF01272"/>
    </source>
</evidence>
<organism evidence="2 3">
    <name type="scientific">Sphingomonas lycopersici</name>
    <dbReference type="NCBI Taxonomy" id="2951807"/>
    <lineage>
        <taxon>Bacteria</taxon>
        <taxon>Pseudomonadati</taxon>
        <taxon>Pseudomonadota</taxon>
        <taxon>Alphaproteobacteria</taxon>
        <taxon>Sphingomonadales</taxon>
        <taxon>Sphingomonadaceae</taxon>
        <taxon>Sphingomonas</taxon>
    </lineage>
</organism>
<dbReference type="NCBIfam" id="NF004396">
    <property type="entry name" value="PRK05753.1"/>
    <property type="match status" value="1"/>
</dbReference>
<dbReference type="GO" id="GO:0070063">
    <property type="term" value="F:RNA polymerase binding"/>
    <property type="evidence" value="ECO:0007669"/>
    <property type="project" value="InterPro"/>
</dbReference>
<dbReference type="GO" id="GO:0032784">
    <property type="term" value="P:regulation of DNA-templated transcription elongation"/>
    <property type="evidence" value="ECO:0007669"/>
    <property type="project" value="InterPro"/>
</dbReference>
<dbReference type="EMBL" id="JANFAV010000003">
    <property type="protein sequence ID" value="MCW6534301.1"/>
    <property type="molecule type" value="Genomic_DNA"/>
</dbReference>
<dbReference type="AlphaFoldDB" id="A0AA41Z7Z3"/>
<dbReference type="InterPro" id="IPR001437">
    <property type="entry name" value="Tscrpt_elong_fac_GreA/B_C"/>
</dbReference>
<keyword evidence="3" id="KW-1185">Reference proteome</keyword>
<dbReference type="Proteomes" id="UP001165565">
    <property type="component" value="Unassembled WGS sequence"/>
</dbReference>
<proteinExistence type="predicted"/>
<evidence type="ECO:0000313" key="3">
    <source>
        <dbReference type="Proteomes" id="UP001165565"/>
    </source>
</evidence>
<keyword evidence="2" id="KW-0418">Kinase</keyword>
<gene>
    <name evidence="2" type="primary">rnk</name>
    <name evidence="2" type="ORF">NEE01_05815</name>
</gene>
<dbReference type="PANTHER" id="PTHR30437:SF5">
    <property type="entry name" value="REGULATOR OF NUCLEOSIDE DIPHOSPHATE KINASE"/>
    <property type="match status" value="1"/>
</dbReference>
<dbReference type="Gene3D" id="3.10.50.30">
    <property type="entry name" value="Transcription elongation factor, GreA/GreB, C-terminal domain"/>
    <property type="match status" value="1"/>
</dbReference>
<reference evidence="2" key="1">
    <citation type="submission" date="2022-06" db="EMBL/GenBank/DDBJ databases">
        <title>Sphingomonas sp. nov. isolated from rhizosphere soil of tomato.</title>
        <authorList>
            <person name="Dong H."/>
            <person name="Gao R."/>
        </authorList>
    </citation>
    <scope>NUCLEOTIDE SEQUENCE</scope>
    <source>
        <strain evidence="2">MMSM24</strain>
    </source>
</reference>
<dbReference type="RefSeq" id="WP_265268239.1">
    <property type="nucleotide sequence ID" value="NZ_JANFAU010000002.1"/>
</dbReference>
<dbReference type="GO" id="GO:0016301">
    <property type="term" value="F:kinase activity"/>
    <property type="evidence" value="ECO:0007669"/>
    <property type="project" value="UniProtKB-KW"/>
</dbReference>
<name>A0AA41Z7Z3_9SPHN</name>
<dbReference type="SUPFAM" id="SSF54534">
    <property type="entry name" value="FKBP-like"/>
    <property type="match status" value="1"/>
</dbReference>
<dbReference type="PANTHER" id="PTHR30437">
    <property type="entry name" value="TRANSCRIPTION ELONGATION FACTOR GREA"/>
    <property type="match status" value="1"/>
</dbReference>
<dbReference type="GO" id="GO:0006354">
    <property type="term" value="P:DNA-templated transcription elongation"/>
    <property type="evidence" value="ECO:0007669"/>
    <property type="project" value="TreeGrafter"/>
</dbReference>
<dbReference type="InterPro" id="IPR036953">
    <property type="entry name" value="GreA/GreB_C_sf"/>
</dbReference>